<feature type="domain" description="Activator of Hsp90 ATPase homologue 1/2-like C-terminal" evidence="2">
    <location>
        <begin position="12"/>
        <end position="122"/>
    </location>
</feature>
<organism evidence="3 4">
    <name type="scientific">Mucilaginibacter psychrotolerans</name>
    <dbReference type="NCBI Taxonomy" id="1524096"/>
    <lineage>
        <taxon>Bacteria</taxon>
        <taxon>Pseudomonadati</taxon>
        <taxon>Bacteroidota</taxon>
        <taxon>Sphingobacteriia</taxon>
        <taxon>Sphingobacteriales</taxon>
        <taxon>Sphingobacteriaceae</taxon>
        <taxon>Mucilaginibacter</taxon>
    </lineage>
</organism>
<dbReference type="AlphaFoldDB" id="A0A4Y8SC43"/>
<sequence>MKDLKKYYVIPATPEELYMALTNPITIQLWTGEEAEMSTIPGSEFSMWEGSIVGKNLEFEENKKIVQQWYFDGQSDESIVTIKLHADKHGTSVELRHTNIPDSDFYDISEGWNEAYFGSLVDFFSEG</sequence>
<keyword evidence="4" id="KW-1185">Reference proteome</keyword>
<evidence type="ECO:0000313" key="3">
    <source>
        <dbReference type="EMBL" id="TFF36683.1"/>
    </source>
</evidence>
<dbReference type="SUPFAM" id="SSF55961">
    <property type="entry name" value="Bet v1-like"/>
    <property type="match status" value="1"/>
</dbReference>
<accession>A0A4Y8SC43</accession>
<dbReference type="InterPro" id="IPR023393">
    <property type="entry name" value="START-like_dom_sf"/>
</dbReference>
<evidence type="ECO:0000256" key="1">
    <source>
        <dbReference type="ARBA" id="ARBA00006817"/>
    </source>
</evidence>
<evidence type="ECO:0000313" key="4">
    <source>
        <dbReference type="Proteomes" id="UP000297540"/>
    </source>
</evidence>
<comment type="similarity">
    <text evidence="1">Belongs to the AHA1 family.</text>
</comment>
<dbReference type="RefSeq" id="WP_133232095.1">
    <property type="nucleotide sequence ID" value="NZ_SOZE01000014.1"/>
</dbReference>
<name>A0A4Y8SC43_9SPHI</name>
<dbReference type="OrthoDB" id="1445093at2"/>
<dbReference type="EMBL" id="SOZE01000014">
    <property type="protein sequence ID" value="TFF36683.1"/>
    <property type="molecule type" value="Genomic_DNA"/>
</dbReference>
<dbReference type="Gene3D" id="3.30.530.20">
    <property type="match status" value="1"/>
</dbReference>
<dbReference type="Proteomes" id="UP000297540">
    <property type="component" value="Unassembled WGS sequence"/>
</dbReference>
<comment type="caution">
    <text evidence="3">The sequence shown here is derived from an EMBL/GenBank/DDBJ whole genome shotgun (WGS) entry which is preliminary data.</text>
</comment>
<gene>
    <name evidence="3" type="ORF">E2R66_14615</name>
</gene>
<evidence type="ECO:0000259" key="2">
    <source>
        <dbReference type="Pfam" id="PF08327"/>
    </source>
</evidence>
<protein>
    <submittedName>
        <fullName evidence="3">ATPase</fullName>
    </submittedName>
</protein>
<proteinExistence type="inferred from homology"/>
<dbReference type="Pfam" id="PF08327">
    <property type="entry name" value="AHSA1"/>
    <property type="match status" value="1"/>
</dbReference>
<reference evidence="3 4" key="1">
    <citation type="journal article" date="2017" name="Int. J. Syst. Evol. Microbiol.">
        <title>Mucilaginibacterpsychrotolerans sp. nov., isolated from peatlands.</title>
        <authorList>
            <person name="Deng Y."/>
            <person name="Shen L."/>
            <person name="Xu B."/>
            <person name="Liu Y."/>
            <person name="Gu Z."/>
            <person name="Liu H."/>
            <person name="Zhou Y."/>
        </authorList>
    </citation>
    <scope>NUCLEOTIDE SEQUENCE [LARGE SCALE GENOMIC DNA]</scope>
    <source>
        <strain evidence="3 4">NH7-4</strain>
    </source>
</reference>
<dbReference type="InterPro" id="IPR013538">
    <property type="entry name" value="ASHA1/2-like_C"/>
</dbReference>